<evidence type="ECO:0000256" key="14">
    <source>
        <dbReference type="SAM" id="Phobius"/>
    </source>
</evidence>
<dbReference type="FunFam" id="3.40.50.2300:FF:000081">
    <property type="entry name" value="Glutamate receptor"/>
    <property type="match status" value="1"/>
</dbReference>
<keyword evidence="18" id="KW-1185">Reference proteome</keyword>
<evidence type="ECO:0000256" key="13">
    <source>
        <dbReference type="PIRNR" id="PIRNR037090"/>
    </source>
</evidence>
<accession>A0AAQ3QRG6</accession>
<name>A0AAQ3QRG6_9LILI</name>
<dbReference type="FunFam" id="1.10.287.70:FF:000037">
    <property type="entry name" value="Glutamate receptor"/>
    <property type="match status" value="1"/>
</dbReference>
<keyword evidence="3 13" id="KW-0813">Transport</keyword>
<evidence type="ECO:0000256" key="8">
    <source>
        <dbReference type="ARBA" id="ARBA00023136"/>
    </source>
</evidence>
<evidence type="ECO:0000256" key="9">
    <source>
        <dbReference type="ARBA" id="ARBA00023170"/>
    </source>
</evidence>
<dbReference type="EMBL" id="CP136897">
    <property type="protein sequence ID" value="WOL17775.1"/>
    <property type="molecule type" value="Genomic_DNA"/>
</dbReference>
<evidence type="ECO:0000256" key="10">
    <source>
        <dbReference type="ARBA" id="ARBA00023180"/>
    </source>
</evidence>
<proteinExistence type="inferred from homology"/>
<feature type="chain" id="PRO_5043010678" description="Glutamate receptor" evidence="15">
    <location>
        <begin position="24"/>
        <end position="909"/>
    </location>
</feature>
<dbReference type="InterPro" id="IPR001320">
    <property type="entry name" value="Iontro_rcpt_C"/>
</dbReference>
<comment type="function">
    <text evidence="13">Glutamate-gated receptor that probably acts as non-selective cation channel.</text>
</comment>
<comment type="similarity">
    <text evidence="2 13">Belongs to the glutamate-gated ion channel (TC 1.A.10.1) family.</text>
</comment>
<dbReference type="GO" id="GO:0016020">
    <property type="term" value="C:membrane"/>
    <property type="evidence" value="ECO:0007669"/>
    <property type="project" value="UniProtKB-SubCell"/>
</dbReference>
<reference evidence="17 18" key="1">
    <citation type="submission" date="2023-10" db="EMBL/GenBank/DDBJ databases">
        <title>Chromosome-scale genome assembly provides insights into flower coloration mechanisms of Canna indica.</title>
        <authorList>
            <person name="Li C."/>
        </authorList>
    </citation>
    <scope>NUCLEOTIDE SEQUENCE [LARGE SCALE GENOMIC DNA]</scope>
    <source>
        <tissue evidence="17">Flower</tissue>
    </source>
</reference>
<evidence type="ECO:0000256" key="2">
    <source>
        <dbReference type="ARBA" id="ARBA00008685"/>
    </source>
</evidence>
<keyword evidence="4 14" id="KW-0812">Transmembrane</keyword>
<dbReference type="GO" id="GO:0007165">
    <property type="term" value="P:signal transduction"/>
    <property type="evidence" value="ECO:0007669"/>
    <property type="project" value="UniProtKB-ARBA"/>
</dbReference>
<evidence type="ECO:0000256" key="5">
    <source>
        <dbReference type="ARBA" id="ARBA00022729"/>
    </source>
</evidence>
<feature type="transmembrane region" description="Helical" evidence="14">
    <location>
        <begin position="586"/>
        <end position="606"/>
    </location>
</feature>
<keyword evidence="9 13" id="KW-0675">Receptor</keyword>
<keyword evidence="8 13" id="KW-0472">Membrane</keyword>
<dbReference type="AlphaFoldDB" id="A0AAQ3QRG6"/>
<dbReference type="GO" id="GO:0009611">
    <property type="term" value="P:response to wounding"/>
    <property type="evidence" value="ECO:0007669"/>
    <property type="project" value="UniProtKB-ARBA"/>
</dbReference>
<evidence type="ECO:0000256" key="1">
    <source>
        <dbReference type="ARBA" id="ARBA00004141"/>
    </source>
</evidence>
<dbReference type="FunFam" id="3.40.190.10:FF:000054">
    <property type="entry name" value="Glutamate receptor"/>
    <property type="match status" value="1"/>
</dbReference>
<dbReference type="Gene3D" id="3.40.50.2300">
    <property type="match status" value="2"/>
</dbReference>
<evidence type="ECO:0000256" key="6">
    <source>
        <dbReference type="ARBA" id="ARBA00022989"/>
    </source>
</evidence>
<organism evidence="17 18">
    <name type="scientific">Canna indica</name>
    <name type="common">Indian-shot</name>
    <dbReference type="NCBI Taxonomy" id="4628"/>
    <lineage>
        <taxon>Eukaryota</taxon>
        <taxon>Viridiplantae</taxon>
        <taxon>Streptophyta</taxon>
        <taxon>Embryophyta</taxon>
        <taxon>Tracheophyta</taxon>
        <taxon>Spermatophyta</taxon>
        <taxon>Magnoliopsida</taxon>
        <taxon>Liliopsida</taxon>
        <taxon>Zingiberales</taxon>
        <taxon>Cannaceae</taxon>
        <taxon>Canna</taxon>
    </lineage>
</organism>
<keyword evidence="7 13" id="KW-0406">Ion transport</keyword>
<comment type="subcellular location">
    <subcellularLocation>
        <location evidence="1">Membrane</location>
        <topology evidence="1">Multi-pass membrane protein</topology>
    </subcellularLocation>
</comment>
<dbReference type="InterPro" id="IPR015683">
    <property type="entry name" value="Ionotropic_Glu_rcpt"/>
</dbReference>
<keyword evidence="12 13" id="KW-0407">Ion channel</keyword>
<dbReference type="GO" id="GO:0015276">
    <property type="term" value="F:ligand-gated monoatomic ion channel activity"/>
    <property type="evidence" value="ECO:0007669"/>
    <property type="project" value="InterPro"/>
</dbReference>
<keyword evidence="5 15" id="KW-0732">Signal</keyword>
<dbReference type="PANTHER" id="PTHR18966">
    <property type="entry name" value="IONOTROPIC GLUTAMATE RECEPTOR"/>
    <property type="match status" value="1"/>
</dbReference>
<evidence type="ECO:0000256" key="12">
    <source>
        <dbReference type="ARBA" id="ARBA00023303"/>
    </source>
</evidence>
<dbReference type="Pfam" id="PF10613">
    <property type="entry name" value="Lig_chan-Glu_bd"/>
    <property type="match status" value="1"/>
</dbReference>
<sequence>MGCGRVLVLLLAFATGLAGFASAGRPAVVNVGAVLTYDSVIGRVAKVAIEAAVADINANSSVLGGTRLNLMMHDANCSVFLGAAAALNVLDKDPVAIIGPQSSSIAHMISSISGGLQVPLISYAASDPTLSSFQFPYFVRTTQCDSYQMAAVADLIEYFGWRQVIAIYVDDDYGRNGIYYLDDELTEKMSKIYKMPLPVKATRSKIIDLLKMSKALGPRVYVVHATPDSSLEIFSVAEQLNMMTDGYVWLATDWLSTAVDTFQLAISNFTSHLQGVVGFRQYVPLSREREAFVSRWSDLQKQGVVTSELNAYGFFAYDTVWATAHAINDFLNEYENITFSANSDLQSIKGKMQLGTLKNFDEGHLLLKKLLLVNFTGISGQIQFDGDKNIISRRYEIFNIVGSMTHRVGYWSNHSGLSISFPENSLVNRPKNMSVNQAVGTITWPGGKTETPRGWVVASREKPLRIAIPNRVSYQEFVRVKNDRDVDSVSGYCIDVFREIIKLVPYEVPYNFVPVGNGKSNPDYDDLVNLVLQDVVDAAVGDIAIVTNRSKNSDFTQPYICSGLVILAPINSMKSSTWVFLRPFTIEMWCMTGAFFFIIGVVIWILEHRVNSDFRGPLKRQCINMFLFSFSTPFQSQQEDVLSTLGRFVMMVWLFLLMVIMSSYTASLTSFLTVQQLSSPIKGIESLIASNEPIGYQEGSYARSYLVDGLNVHPSRLVPLGSPEAYKESLERGPKNGGVVAIVDELPYVELFLAKTSGFGIIGQTFTRSGWGFAFPRDSPLAVDMSTAILKLSEDGELQKLRKKWFCNTTCISQSGRSSKPNQLHFSCFWGLFVVCGVATMASLLLFLLRVICQFVHFNRKYCNPASRSELPNRGCSQAIIKFFDFIDQKEEAIKNMFKQKSSSLPENS</sequence>
<gene>
    <name evidence="17" type="ORF">Cni_G26568</name>
</gene>
<evidence type="ECO:0000256" key="7">
    <source>
        <dbReference type="ARBA" id="ARBA00023065"/>
    </source>
</evidence>
<dbReference type="Pfam" id="PF00060">
    <property type="entry name" value="Lig_chan"/>
    <property type="match status" value="1"/>
</dbReference>
<evidence type="ECO:0000313" key="17">
    <source>
        <dbReference type="EMBL" id="WOL17775.1"/>
    </source>
</evidence>
<dbReference type="Gene3D" id="3.40.190.10">
    <property type="entry name" value="Periplasmic binding protein-like II"/>
    <property type="match status" value="2"/>
</dbReference>
<evidence type="ECO:0000256" key="15">
    <source>
        <dbReference type="SAM" id="SignalP"/>
    </source>
</evidence>
<dbReference type="SUPFAM" id="SSF53850">
    <property type="entry name" value="Periplasmic binding protein-like II"/>
    <property type="match status" value="1"/>
</dbReference>
<dbReference type="GO" id="GO:1901701">
    <property type="term" value="P:cellular response to oxygen-containing compound"/>
    <property type="evidence" value="ECO:0007669"/>
    <property type="project" value="UniProtKB-ARBA"/>
</dbReference>
<dbReference type="InterPro" id="IPR017103">
    <property type="entry name" value="Iontropic_Glu_rcpt_pln"/>
</dbReference>
<dbReference type="Gene3D" id="1.10.287.70">
    <property type="match status" value="1"/>
</dbReference>
<feature type="transmembrane region" description="Helical" evidence="14">
    <location>
        <begin position="648"/>
        <end position="672"/>
    </location>
</feature>
<dbReference type="Pfam" id="PF01094">
    <property type="entry name" value="ANF_receptor"/>
    <property type="match status" value="1"/>
</dbReference>
<feature type="signal peptide" evidence="15">
    <location>
        <begin position="1"/>
        <end position="23"/>
    </location>
</feature>
<dbReference type="Proteomes" id="UP001327560">
    <property type="component" value="Chromosome 8"/>
</dbReference>
<feature type="domain" description="Ionotropic glutamate receptor C-terminal" evidence="16">
    <location>
        <begin position="465"/>
        <end position="808"/>
    </location>
</feature>
<evidence type="ECO:0000256" key="4">
    <source>
        <dbReference type="ARBA" id="ARBA00022692"/>
    </source>
</evidence>
<evidence type="ECO:0000259" key="16">
    <source>
        <dbReference type="SMART" id="SM00079"/>
    </source>
</evidence>
<dbReference type="InterPro" id="IPR019594">
    <property type="entry name" value="Glu/Gly-bd"/>
</dbReference>
<keyword evidence="11 13" id="KW-1071">Ligand-gated ion channel</keyword>
<evidence type="ECO:0000256" key="3">
    <source>
        <dbReference type="ARBA" id="ARBA00022448"/>
    </source>
</evidence>
<protein>
    <recommendedName>
        <fullName evidence="13">Glutamate receptor</fullName>
    </recommendedName>
</protein>
<dbReference type="CDD" id="cd19990">
    <property type="entry name" value="PBP1_GABAb_receptor_plant"/>
    <property type="match status" value="1"/>
</dbReference>
<feature type="transmembrane region" description="Helical" evidence="14">
    <location>
        <begin position="829"/>
        <end position="852"/>
    </location>
</feature>
<keyword evidence="6 14" id="KW-1133">Transmembrane helix</keyword>
<dbReference type="SMART" id="SM00079">
    <property type="entry name" value="PBPe"/>
    <property type="match status" value="1"/>
</dbReference>
<evidence type="ECO:0000313" key="18">
    <source>
        <dbReference type="Proteomes" id="UP001327560"/>
    </source>
</evidence>
<dbReference type="InterPro" id="IPR001828">
    <property type="entry name" value="ANF_lig-bd_rcpt"/>
</dbReference>
<dbReference type="CDD" id="cd13686">
    <property type="entry name" value="GluR_Plant"/>
    <property type="match status" value="1"/>
</dbReference>
<keyword evidence="10" id="KW-0325">Glycoprotein</keyword>
<dbReference type="SUPFAM" id="SSF53822">
    <property type="entry name" value="Periplasmic binding protein-like I"/>
    <property type="match status" value="1"/>
</dbReference>
<dbReference type="PIRSF" id="PIRSF037090">
    <property type="entry name" value="Iontro_Glu-like_rcpt_pln"/>
    <property type="match status" value="1"/>
</dbReference>
<dbReference type="InterPro" id="IPR028082">
    <property type="entry name" value="Peripla_BP_I"/>
</dbReference>
<dbReference type="FunFam" id="3.40.190.10:FF:000175">
    <property type="entry name" value="Glutamate receptor"/>
    <property type="match status" value="1"/>
</dbReference>
<dbReference type="PRINTS" id="PR01176">
    <property type="entry name" value="GABABRECEPTR"/>
</dbReference>
<dbReference type="InterPro" id="IPR044440">
    <property type="entry name" value="GABAb_receptor_plant_PBP1"/>
</dbReference>
<evidence type="ECO:0000256" key="11">
    <source>
        <dbReference type="ARBA" id="ARBA00023286"/>
    </source>
</evidence>